<protein>
    <submittedName>
        <fullName evidence="2">Uncharacterized protein</fullName>
    </submittedName>
</protein>
<dbReference type="Proteomes" id="UP000722485">
    <property type="component" value="Unassembled WGS sequence"/>
</dbReference>
<evidence type="ECO:0000313" key="2">
    <source>
        <dbReference type="EMBL" id="KAF7540229.1"/>
    </source>
</evidence>
<evidence type="ECO:0000256" key="1">
    <source>
        <dbReference type="SAM" id="MobiDB-lite"/>
    </source>
</evidence>
<organism evidence="2 3">
    <name type="scientific">Cylindrodendrum hubeiense</name>
    <dbReference type="NCBI Taxonomy" id="595255"/>
    <lineage>
        <taxon>Eukaryota</taxon>
        <taxon>Fungi</taxon>
        <taxon>Dikarya</taxon>
        <taxon>Ascomycota</taxon>
        <taxon>Pezizomycotina</taxon>
        <taxon>Sordariomycetes</taxon>
        <taxon>Hypocreomycetidae</taxon>
        <taxon>Hypocreales</taxon>
        <taxon>Nectriaceae</taxon>
        <taxon>Cylindrodendrum</taxon>
    </lineage>
</organism>
<keyword evidence="3" id="KW-1185">Reference proteome</keyword>
<feature type="region of interest" description="Disordered" evidence="1">
    <location>
        <begin position="44"/>
        <end position="78"/>
    </location>
</feature>
<sequence length="161" mass="17411">MLLPRWRLLTDGAVFYGAAIRPNPTSRDGCFTSHSRVISRVRCAPPSTPELNSRSPKTASALLTSPDDPTRAAPKMQAHDTWSAMGFADVEPPRTLGSRPRLWTGAGTAASTPSSSADQILGLDCPPCPWIWSLFAQRLSGTLFPSAKRLQSDLPEMHAVI</sequence>
<reference evidence="2" key="1">
    <citation type="submission" date="2020-03" db="EMBL/GenBank/DDBJ databases">
        <title>Draft Genome Sequence of Cylindrodendrum hubeiense.</title>
        <authorList>
            <person name="Buettner E."/>
            <person name="Kellner H."/>
        </authorList>
    </citation>
    <scope>NUCLEOTIDE SEQUENCE</scope>
    <source>
        <strain evidence="2">IHI 201604</strain>
    </source>
</reference>
<name>A0A9P5H1B3_9HYPO</name>
<feature type="compositionally biased region" description="Polar residues" evidence="1">
    <location>
        <begin position="49"/>
        <end position="63"/>
    </location>
</feature>
<comment type="caution">
    <text evidence="2">The sequence shown here is derived from an EMBL/GenBank/DDBJ whole genome shotgun (WGS) entry which is preliminary data.</text>
</comment>
<gene>
    <name evidence="2" type="ORF">G7Z17_g12252</name>
</gene>
<accession>A0A9P5H1B3</accession>
<dbReference type="AlphaFoldDB" id="A0A9P5H1B3"/>
<proteinExistence type="predicted"/>
<evidence type="ECO:0000313" key="3">
    <source>
        <dbReference type="Proteomes" id="UP000722485"/>
    </source>
</evidence>
<dbReference type="EMBL" id="JAANBB010000532">
    <property type="protein sequence ID" value="KAF7540229.1"/>
    <property type="molecule type" value="Genomic_DNA"/>
</dbReference>